<keyword evidence="3" id="KW-1185">Reference proteome</keyword>
<protein>
    <submittedName>
        <fullName evidence="2">Uncharacterized protein</fullName>
    </submittedName>
</protein>
<organism evidence="2 3">
    <name type="scientific">Stylosanthes scabra</name>
    <dbReference type="NCBI Taxonomy" id="79078"/>
    <lineage>
        <taxon>Eukaryota</taxon>
        <taxon>Viridiplantae</taxon>
        <taxon>Streptophyta</taxon>
        <taxon>Embryophyta</taxon>
        <taxon>Tracheophyta</taxon>
        <taxon>Spermatophyta</taxon>
        <taxon>Magnoliopsida</taxon>
        <taxon>eudicotyledons</taxon>
        <taxon>Gunneridae</taxon>
        <taxon>Pentapetalae</taxon>
        <taxon>rosids</taxon>
        <taxon>fabids</taxon>
        <taxon>Fabales</taxon>
        <taxon>Fabaceae</taxon>
        <taxon>Papilionoideae</taxon>
        <taxon>50 kb inversion clade</taxon>
        <taxon>dalbergioids sensu lato</taxon>
        <taxon>Dalbergieae</taxon>
        <taxon>Pterocarpus clade</taxon>
        <taxon>Stylosanthes</taxon>
    </lineage>
</organism>
<feature type="region of interest" description="Disordered" evidence="1">
    <location>
        <begin position="103"/>
        <end position="139"/>
    </location>
</feature>
<evidence type="ECO:0000313" key="3">
    <source>
        <dbReference type="Proteomes" id="UP001341840"/>
    </source>
</evidence>
<name>A0ABU6W8N4_9FABA</name>
<dbReference type="Proteomes" id="UP001341840">
    <property type="component" value="Unassembled WGS sequence"/>
</dbReference>
<sequence>MRFTTVRTVQSSGLGSGDSRILKSSFSNYQEAWIADSNAIPAPFSDFDTQCSSSVLGTPTMAKRLTLKQLGGASTVFDNQPNRFPKLNVDFDKQLRWHQSHHLADNHAQHQDISTQRGGCSTTQRTQVSDTRLGARINA</sequence>
<gene>
    <name evidence="2" type="ORF">PIB30_014717</name>
</gene>
<feature type="compositionally biased region" description="Polar residues" evidence="1">
    <location>
        <begin position="111"/>
        <end position="130"/>
    </location>
</feature>
<dbReference type="EMBL" id="JASCZI010181282">
    <property type="protein sequence ID" value="MED6180935.1"/>
    <property type="molecule type" value="Genomic_DNA"/>
</dbReference>
<evidence type="ECO:0000313" key="2">
    <source>
        <dbReference type="EMBL" id="MED6180935.1"/>
    </source>
</evidence>
<reference evidence="2 3" key="1">
    <citation type="journal article" date="2023" name="Plants (Basel)">
        <title>Bridging the Gap: Combining Genomics and Transcriptomics Approaches to Understand Stylosanthes scabra, an Orphan Legume from the Brazilian Caatinga.</title>
        <authorList>
            <person name="Ferreira-Neto J.R.C."/>
            <person name="da Silva M.D."/>
            <person name="Binneck E."/>
            <person name="de Melo N.F."/>
            <person name="da Silva R.H."/>
            <person name="de Melo A.L.T.M."/>
            <person name="Pandolfi V."/>
            <person name="Bustamante F.O."/>
            <person name="Brasileiro-Vidal A.C."/>
            <person name="Benko-Iseppon A.M."/>
        </authorList>
    </citation>
    <scope>NUCLEOTIDE SEQUENCE [LARGE SCALE GENOMIC DNA]</scope>
    <source>
        <tissue evidence="2">Leaves</tissue>
    </source>
</reference>
<comment type="caution">
    <text evidence="2">The sequence shown here is derived from an EMBL/GenBank/DDBJ whole genome shotgun (WGS) entry which is preliminary data.</text>
</comment>
<evidence type="ECO:0000256" key="1">
    <source>
        <dbReference type="SAM" id="MobiDB-lite"/>
    </source>
</evidence>
<accession>A0ABU6W8N4</accession>
<proteinExistence type="predicted"/>